<dbReference type="Gramene" id="evm.model.09.662">
    <property type="protein sequence ID" value="cds.evm.model.09.662"/>
    <property type="gene ID" value="evm.TU.09.662"/>
</dbReference>
<sequence>MNVRQWVFFLGVLMLGRILNLQSDWQSFDLVRERSLSLYMVSRSDVIRAMERTLWMSSIGSSCIQRSLHIRWRAHWLVHSSFSTSEVSHSLGKLFNPGLASLGSSSSTRGSPGGIRSLVLVPKVVGKLGEQGVELVPRPRPGI</sequence>
<evidence type="ECO:0008006" key="4">
    <source>
        <dbReference type="Google" id="ProtNLM"/>
    </source>
</evidence>
<proteinExistence type="predicted"/>
<reference evidence="2" key="1">
    <citation type="submission" date="2018-11" db="EMBL/GenBank/DDBJ databases">
        <authorList>
            <person name="Grassa J C."/>
        </authorList>
    </citation>
    <scope>NUCLEOTIDE SEQUENCE [LARGE SCALE GENOMIC DNA]</scope>
</reference>
<dbReference type="EMBL" id="UZAU01000728">
    <property type="status" value="NOT_ANNOTATED_CDS"/>
    <property type="molecule type" value="Genomic_DNA"/>
</dbReference>
<keyword evidence="1" id="KW-0732">Signal</keyword>
<evidence type="ECO:0000313" key="2">
    <source>
        <dbReference type="EnsemblPlants" id="cds.evm.model.09.662"/>
    </source>
</evidence>
<dbReference type="AlphaFoldDB" id="A0A803QGZ1"/>
<dbReference type="EnsemblPlants" id="evm.model.09.662">
    <property type="protein sequence ID" value="cds.evm.model.09.662"/>
    <property type="gene ID" value="evm.TU.09.662"/>
</dbReference>
<name>A0A803QGZ1_CANSA</name>
<reference evidence="2" key="2">
    <citation type="submission" date="2021-03" db="UniProtKB">
        <authorList>
            <consortium name="EnsemblPlants"/>
        </authorList>
    </citation>
    <scope>IDENTIFICATION</scope>
</reference>
<dbReference type="Proteomes" id="UP000596661">
    <property type="component" value="Chromosome 9"/>
</dbReference>
<organism evidence="2 3">
    <name type="scientific">Cannabis sativa</name>
    <name type="common">Hemp</name>
    <name type="synonym">Marijuana</name>
    <dbReference type="NCBI Taxonomy" id="3483"/>
    <lineage>
        <taxon>Eukaryota</taxon>
        <taxon>Viridiplantae</taxon>
        <taxon>Streptophyta</taxon>
        <taxon>Embryophyta</taxon>
        <taxon>Tracheophyta</taxon>
        <taxon>Spermatophyta</taxon>
        <taxon>Magnoliopsida</taxon>
        <taxon>eudicotyledons</taxon>
        <taxon>Gunneridae</taxon>
        <taxon>Pentapetalae</taxon>
        <taxon>rosids</taxon>
        <taxon>fabids</taxon>
        <taxon>Rosales</taxon>
        <taxon>Cannabaceae</taxon>
        <taxon>Cannabis</taxon>
    </lineage>
</organism>
<evidence type="ECO:0000256" key="1">
    <source>
        <dbReference type="SAM" id="SignalP"/>
    </source>
</evidence>
<protein>
    <recommendedName>
        <fullName evidence="4">Secreted protein</fullName>
    </recommendedName>
</protein>
<evidence type="ECO:0000313" key="3">
    <source>
        <dbReference type="Proteomes" id="UP000596661"/>
    </source>
</evidence>
<feature type="chain" id="PRO_5030537641" description="Secreted protein" evidence="1">
    <location>
        <begin position="22"/>
        <end position="143"/>
    </location>
</feature>
<accession>A0A803QGZ1</accession>
<feature type="signal peptide" evidence="1">
    <location>
        <begin position="1"/>
        <end position="21"/>
    </location>
</feature>
<keyword evidence="3" id="KW-1185">Reference proteome</keyword>